<accession>A0A7C2BLK9</accession>
<evidence type="ECO:0000313" key="1">
    <source>
        <dbReference type="EMBL" id="HEF87937.1"/>
    </source>
</evidence>
<dbReference type="AlphaFoldDB" id="A0A7C2BLK9"/>
<protein>
    <submittedName>
        <fullName evidence="1">Uncharacterized protein</fullName>
    </submittedName>
</protein>
<comment type="caution">
    <text evidence="1">The sequence shown here is derived from an EMBL/GenBank/DDBJ whole genome shotgun (WGS) entry which is preliminary data.</text>
</comment>
<name>A0A7C2BLK9_9CREN</name>
<reference evidence="1" key="1">
    <citation type="journal article" date="2020" name="mSystems">
        <title>Genome- and Community-Level Interaction Insights into Carbon Utilization and Element Cycling Functions of Hydrothermarchaeota in Hydrothermal Sediment.</title>
        <authorList>
            <person name="Zhou Z."/>
            <person name="Liu Y."/>
            <person name="Xu W."/>
            <person name="Pan J."/>
            <person name="Luo Z.H."/>
            <person name="Li M."/>
        </authorList>
    </citation>
    <scope>NUCLEOTIDE SEQUENCE [LARGE SCALE GENOMIC DNA]</scope>
    <source>
        <strain evidence="1">SpSt-23</strain>
    </source>
</reference>
<gene>
    <name evidence="1" type="ORF">ENP55_06680</name>
</gene>
<dbReference type="EMBL" id="DSJT01000036">
    <property type="protein sequence ID" value="HEF87937.1"/>
    <property type="molecule type" value="Genomic_DNA"/>
</dbReference>
<organism evidence="1">
    <name type="scientific">Thermosphaera aggregans</name>
    <dbReference type="NCBI Taxonomy" id="54254"/>
    <lineage>
        <taxon>Archaea</taxon>
        <taxon>Thermoproteota</taxon>
        <taxon>Thermoprotei</taxon>
        <taxon>Desulfurococcales</taxon>
        <taxon>Desulfurococcaceae</taxon>
        <taxon>Thermosphaera</taxon>
    </lineage>
</organism>
<proteinExistence type="predicted"/>
<sequence>MSLKDLTYEYVDFEIASEGWNLYEVEDGTKLRVRVILKTVIKFGMGKYQFGVEQIIGTAFVPERLRGPPSARKYSPEELSQNIEKEDLAFKTLKETWNVYRLSDGGTLSVKAEVSQINKTKLFNEIGEPIYTLNIFPVFKLTTKRK</sequence>